<proteinExistence type="predicted"/>
<keyword evidence="4" id="KW-0479">Metal-binding</keyword>
<evidence type="ECO:0000256" key="3">
    <source>
        <dbReference type="ARBA" id="ARBA00022679"/>
    </source>
</evidence>
<dbReference type="GO" id="GO:0005634">
    <property type="term" value="C:nucleus"/>
    <property type="evidence" value="ECO:0007669"/>
    <property type="project" value="TreeGrafter"/>
</dbReference>
<dbReference type="PROSITE" id="PS51805">
    <property type="entry name" value="EPHD"/>
    <property type="match status" value="1"/>
</dbReference>
<dbReference type="InterPro" id="IPR001965">
    <property type="entry name" value="Znf_PHD"/>
</dbReference>
<dbReference type="PROSITE" id="PS50089">
    <property type="entry name" value="ZF_RING_2"/>
    <property type="match status" value="1"/>
</dbReference>
<reference evidence="13" key="1">
    <citation type="submission" date="2017-11" db="EMBL/GenBank/DDBJ databases">
        <authorList>
            <person name="Lima N.C."/>
            <person name="Parody-Merino A.M."/>
            <person name="Battley P.F."/>
            <person name="Fidler A.E."/>
            <person name="Prosdocimi F."/>
        </authorList>
    </citation>
    <scope>NUCLEOTIDE SEQUENCE [LARGE SCALE GENOMIC DNA]</scope>
</reference>
<protein>
    <submittedName>
        <fullName evidence="12">Phd finger protein 7-like</fullName>
    </submittedName>
</protein>
<dbReference type="Pfam" id="PF13771">
    <property type="entry name" value="zf-HC5HC2H"/>
    <property type="match status" value="1"/>
</dbReference>
<dbReference type="CDD" id="cd15669">
    <property type="entry name" value="ePHD_PHF7_G2E3_like"/>
    <property type="match status" value="1"/>
</dbReference>
<evidence type="ECO:0000256" key="7">
    <source>
        <dbReference type="ARBA" id="ARBA00022833"/>
    </source>
</evidence>
<gene>
    <name evidence="12" type="ORF">llap_15558</name>
</gene>
<evidence type="ECO:0000256" key="8">
    <source>
        <dbReference type="ARBA" id="ARBA00023242"/>
    </source>
</evidence>
<sequence length="320" mass="35962">MRQVPKEKMCGLCRREDVETEMVGELCHQDGLYIHENCLYHASGLIQRGADEEGFYGFLFPDIRQELKRVAQKRCCICRLPGASVTCQGRRCRRIFHFPCGIERGCISQFFGEFKSFCWKHRPVQRMRALQQGQSCLICLEAVAERPCYDTLVCPVCTSAWFHRRCIQGQALSSALHHFRCPLCQDMDTFQDEMFRLGIKIPDRDAAWELDGYFEDLYEQHGSCDAEQCLCPAGRQQAEENGPWRLLLCRSCGSQGTHQRCSGVGEDAESWQCSDCSDTGSEKGTGHGQSTAVMSGSSLCFGVDPQVTAMGTPYATVVPS</sequence>
<dbReference type="SMART" id="SM00249">
    <property type="entry name" value="PHD"/>
    <property type="match status" value="3"/>
</dbReference>
<keyword evidence="5 9" id="KW-0863">Zinc-finger</keyword>
<dbReference type="EMBL" id="KZ509390">
    <property type="protein sequence ID" value="PKU34138.1"/>
    <property type="molecule type" value="Genomic_DNA"/>
</dbReference>
<dbReference type="AlphaFoldDB" id="A0A2I0TK05"/>
<organism evidence="12 13">
    <name type="scientific">Limosa lapponica baueri</name>
    <dbReference type="NCBI Taxonomy" id="1758121"/>
    <lineage>
        <taxon>Eukaryota</taxon>
        <taxon>Metazoa</taxon>
        <taxon>Chordata</taxon>
        <taxon>Craniata</taxon>
        <taxon>Vertebrata</taxon>
        <taxon>Euteleostomi</taxon>
        <taxon>Archelosauria</taxon>
        <taxon>Archosauria</taxon>
        <taxon>Dinosauria</taxon>
        <taxon>Saurischia</taxon>
        <taxon>Theropoda</taxon>
        <taxon>Coelurosauria</taxon>
        <taxon>Aves</taxon>
        <taxon>Neognathae</taxon>
        <taxon>Neoaves</taxon>
        <taxon>Charadriiformes</taxon>
        <taxon>Scolopacidae</taxon>
        <taxon>Limosa</taxon>
    </lineage>
</organism>
<evidence type="ECO:0000256" key="5">
    <source>
        <dbReference type="ARBA" id="ARBA00022771"/>
    </source>
</evidence>
<comment type="pathway">
    <text evidence="2">Protein modification; protein ubiquitination.</text>
</comment>
<dbReference type="PANTHER" id="PTHR12420:SF47">
    <property type="entry name" value="PHD FINGER PROTEIN 7"/>
    <property type="match status" value="1"/>
</dbReference>
<accession>A0A2I0TK05</accession>
<keyword evidence="13" id="KW-1185">Reference proteome</keyword>
<evidence type="ECO:0000256" key="6">
    <source>
        <dbReference type="ARBA" id="ARBA00022786"/>
    </source>
</evidence>
<evidence type="ECO:0000256" key="9">
    <source>
        <dbReference type="PROSITE-ProRule" id="PRU00175"/>
    </source>
</evidence>
<dbReference type="Proteomes" id="UP000233556">
    <property type="component" value="Unassembled WGS sequence"/>
</dbReference>
<feature type="domain" description="RING-type" evidence="10">
    <location>
        <begin position="136"/>
        <end position="185"/>
    </location>
</feature>
<reference evidence="13" key="2">
    <citation type="submission" date="2017-12" db="EMBL/GenBank/DDBJ databases">
        <title>Genome sequence of the Bar-tailed Godwit (Limosa lapponica baueri).</title>
        <authorList>
            <person name="Lima N.C.B."/>
            <person name="Parody-Merino A.M."/>
            <person name="Battley P.F."/>
            <person name="Fidler A.E."/>
            <person name="Prosdocimi F."/>
        </authorList>
    </citation>
    <scope>NUCLEOTIDE SEQUENCE [LARGE SCALE GENOMIC DNA]</scope>
</reference>
<dbReference type="Gene3D" id="3.30.40.10">
    <property type="entry name" value="Zinc/RING finger domain, C3HC4 (zinc finger)"/>
    <property type="match status" value="2"/>
</dbReference>
<keyword evidence="7" id="KW-0862">Zinc</keyword>
<dbReference type="InterPro" id="IPR034732">
    <property type="entry name" value="EPHD"/>
</dbReference>
<evidence type="ECO:0000256" key="4">
    <source>
        <dbReference type="ARBA" id="ARBA00022723"/>
    </source>
</evidence>
<dbReference type="InterPro" id="IPR059102">
    <property type="entry name" value="PHD_PHF7/G2E3-like"/>
</dbReference>
<comment type="subcellular location">
    <subcellularLocation>
        <location evidence="1">Nucleus</location>
    </subcellularLocation>
</comment>
<evidence type="ECO:0000313" key="13">
    <source>
        <dbReference type="Proteomes" id="UP000233556"/>
    </source>
</evidence>
<keyword evidence="3" id="KW-0808">Transferase</keyword>
<name>A0A2I0TK05_LIMLA</name>
<dbReference type="InterPro" id="IPR042013">
    <property type="entry name" value="PHF7/G2E3_ePHD"/>
</dbReference>
<evidence type="ECO:0000256" key="1">
    <source>
        <dbReference type="ARBA" id="ARBA00004123"/>
    </source>
</evidence>
<evidence type="ECO:0000256" key="2">
    <source>
        <dbReference type="ARBA" id="ARBA00004906"/>
    </source>
</evidence>
<evidence type="ECO:0000259" key="11">
    <source>
        <dbReference type="PROSITE" id="PS51805"/>
    </source>
</evidence>
<dbReference type="OrthoDB" id="512616at2759"/>
<dbReference type="InterPro" id="IPR011011">
    <property type="entry name" value="Znf_FYVE_PHD"/>
</dbReference>
<dbReference type="InterPro" id="IPR001841">
    <property type="entry name" value="Znf_RING"/>
</dbReference>
<dbReference type="PANTHER" id="PTHR12420">
    <property type="entry name" value="PHD FINGER PROTEIN"/>
    <property type="match status" value="1"/>
</dbReference>
<dbReference type="GO" id="GO:0008270">
    <property type="term" value="F:zinc ion binding"/>
    <property type="evidence" value="ECO:0007669"/>
    <property type="project" value="UniProtKB-KW"/>
</dbReference>
<dbReference type="Pfam" id="PF26054">
    <property type="entry name" value="PHD_G2E3"/>
    <property type="match status" value="1"/>
</dbReference>
<evidence type="ECO:0000313" key="12">
    <source>
        <dbReference type="EMBL" id="PKU34138.1"/>
    </source>
</evidence>
<keyword evidence="8" id="KW-0539">Nucleus</keyword>
<dbReference type="SUPFAM" id="SSF57903">
    <property type="entry name" value="FYVE/PHD zinc finger"/>
    <property type="match status" value="1"/>
</dbReference>
<feature type="domain" description="PHD-type" evidence="11">
    <location>
        <begin position="7"/>
        <end position="122"/>
    </location>
</feature>
<dbReference type="InterPro" id="IPR013083">
    <property type="entry name" value="Znf_RING/FYVE/PHD"/>
</dbReference>
<keyword evidence="6" id="KW-0833">Ubl conjugation pathway</keyword>
<evidence type="ECO:0000259" key="10">
    <source>
        <dbReference type="PROSITE" id="PS50089"/>
    </source>
</evidence>
<dbReference type="InterPro" id="IPR051188">
    <property type="entry name" value="PHD-type_Zinc_Finger"/>
</dbReference>